<evidence type="ECO:0000259" key="2">
    <source>
        <dbReference type="PROSITE" id="PS50222"/>
    </source>
</evidence>
<dbReference type="AlphaFoldDB" id="U5QM24"/>
<feature type="region of interest" description="Disordered" evidence="1">
    <location>
        <begin position="325"/>
        <end position="418"/>
    </location>
</feature>
<dbReference type="InterPro" id="IPR018247">
    <property type="entry name" value="EF_Hand_1_Ca_BS"/>
</dbReference>
<evidence type="ECO:0000313" key="4">
    <source>
        <dbReference type="Proteomes" id="UP000017396"/>
    </source>
</evidence>
<dbReference type="GO" id="GO:0005509">
    <property type="term" value="F:calcium ion binding"/>
    <property type="evidence" value="ECO:0007669"/>
    <property type="project" value="InterPro"/>
</dbReference>
<organism evidence="3 4">
    <name type="scientific">Gloeobacter kilaueensis (strain ATCC BAA-2537 / CCAP 1431/1 / ULC 316 / JS1)</name>
    <dbReference type="NCBI Taxonomy" id="1183438"/>
    <lineage>
        <taxon>Bacteria</taxon>
        <taxon>Bacillati</taxon>
        <taxon>Cyanobacteriota</taxon>
        <taxon>Cyanophyceae</taxon>
        <taxon>Gloeobacterales</taxon>
        <taxon>Gloeobacteraceae</taxon>
        <taxon>Gloeobacter</taxon>
    </lineage>
</organism>
<dbReference type="STRING" id="1183438.GKIL_3672"/>
<feature type="region of interest" description="Disordered" evidence="1">
    <location>
        <begin position="47"/>
        <end position="79"/>
    </location>
</feature>
<dbReference type="InterPro" id="IPR002048">
    <property type="entry name" value="EF_hand_dom"/>
</dbReference>
<evidence type="ECO:0000256" key="1">
    <source>
        <dbReference type="SAM" id="MobiDB-lite"/>
    </source>
</evidence>
<dbReference type="HOGENOM" id="CLU_656828_0_0_3"/>
<dbReference type="RefSeq" id="WP_023175234.1">
    <property type="nucleotide sequence ID" value="NC_022600.1"/>
</dbReference>
<feature type="domain" description="EF-hand" evidence="2">
    <location>
        <begin position="96"/>
        <end position="131"/>
    </location>
</feature>
<name>U5QM24_GLOK1</name>
<feature type="compositionally biased region" description="Low complexity" evidence="1">
    <location>
        <begin position="384"/>
        <end position="409"/>
    </location>
</feature>
<feature type="compositionally biased region" description="Basic and acidic residues" evidence="1">
    <location>
        <begin position="336"/>
        <end position="349"/>
    </location>
</feature>
<feature type="region of interest" description="Disordered" evidence="1">
    <location>
        <begin position="1"/>
        <end position="26"/>
    </location>
</feature>
<sequence length="418" mass="44791">MDQEKGKGHHAITQKATDQLFDGKSEIDGMDKETYYEKLDEGQEHADRIVGGDTWKPYWMAPDAQREHSMADPSKSGEQNLSDIRNFVAGGLESAKAAHDATTKFDGLDRDHDGFLSHDEVDQGVKSGTIDGRAASYLGQNQDSIEDLHDDESIDDLKGVSKADLQAQEMRELGAATHALEDSYSNAHMFRDTSDPSDPHAAVQGINVFNPLDEETGGAALAGAAAGAVAGLEFGPLGAVVGGVIGGLVAGGAEALLGEDAETHVKVFDEVPVDDQGQLERSSDQAAAQASAEMLKNYYDHRDDSEADADSAFTQNVDSYYQASPNGVEVYDDNDDPHWQQERDARLQEQEQEVAGYGADGGAGADPTSYAVPDDGGSCEPPVDTDSASYSYQDDSSYETSEGSSEEYTPPLDEQLYE</sequence>
<dbReference type="PROSITE" id="PS50222">
    <property type="entry name" value="EF_HAND_2"/>
    <property type="match status" value="1"/>
</dbReference>
<dbReference type="OrthoDB" id="3805339at2"/>
<proteinExistence type="predicted"/>
<accession>U5QM24</accession>
<dbReference type="KEGG" id="glj:GKIL_3672"/>
<dbReference type="EMBL" id="CP003587">
    <property type="protein sequence ID" value="AGY59918.1"/>
    <property type="molecule type" value="Genomic_DNA"/>
</dbReference>
<dbReference type="eggNOG" id="ENOG502ZRWW">
    <property type="taxonomic scope" value="Bacteria"/>
</dbReference>
<gene>
    <name evidence="3" type="ORF">GKIL_3672</name>
</gene>
<dbReference type="Proteomes" id="UP000017396">
    <property type="component" value="Chromosome"/>
</dbReference>
<protein>
    <recommendedName>
        <fullName evidence="2">EF-hand domain-containing protein</fullName>
    </recommendedName>
</protein>
<dbReference type="PATRIC" id="fig|1183438.3.peg.3608"/>
<keyword evidence="4" id="KW-1185">Reference proteome</keyword>
<dbReference type="PROSITE" id="PS00018">
    <property type="entry name" value="EF_HAND_1"/>
    <property type="match status" value="1"/>
</dbReference>
<evidence type="ECO:0000313" key="3">
    <source>
        <dbReference type="EMBL" id="AGY59918.1"/>
    </source>
</evidence>
<reference evidence="3 4" key="1">
    <citation type="journal article" date="2013" name="PLoS ONE">
        <title>Cultivation and Complete Genome Sequencing of Gloeobacter kilaueensis sp. nov., from a Lava Cave in Kilauea Caldera, Hawai'i.</title>
        <authorList>
            <person name="Saw J.H."/>
            <person name="Schatz M."/>
            <person name="Brown M.V."/>
            <person name="Kunkel D.D."/>
            <person name="Foster J.S."/>
            <person name="Shick H."/>
            <person name="Christensen S."/>
            <person name="Hou S."/>
            <person name="Wan X."/>
            <person name="Donachie S.P."/>
        </authorList>
    </citation>
    <scope>NUCLEOTIDE SEQUENCE [LARGE SCALE GENOMIC DNA]</scope>
    <source>
        <strain evidence="4">JS</strain>
    </source>
</reference>